<evidence type="ECO:0000313" key="19">
    <source>
        <dbReference type="Proteomes" id="UP000799772"/>
    </source>
</evidence>
<reference evidence="18" key="1">
    <citation type="journal article" date="2020" name="Stud. Mycol.">
        <title>101 Dothideomycetes genomes: a test case for predicting lifestyles and emergence of pathogens.</title>
        <authorList>
            <person name="Haridas S."/>
            <person name="Albert R."/>
            <person name="Binder M."/>
            <person name="Bloem J."/>
            <person name="Labutti K."/>
            <person name="Salamov A."/>
            <person name="Andreopoulos B."/>
            <person name="Baker S."/>
            <person name="Barry K."/>
            <person name="Bills G."/>
            <person name="Bluhm B."/>
            <person name="Cannon C."/>
            <person name="Castanera R."/>
            <person name="Culley D."/>
            <person name="Daum C."/>
            <person name="Ezra D."/>
            <person name="Gonzalez J."/>
            <person name="Henrissat B."/>
            <person name="Kuo A."/>
            <person name="Liang C."/>
            <person name="Lipzen A."/>
            <person name="Lutzoni F."/>
            <person name="Magnuson J."/>
            <person name="Mondo S."/>
            <person name="Nolan M."/>
            <person name="Ohm R."/>
            <person name="Pangilinan J."/>
            <person name="Park H.-J."/>
            <person name="Ramirez L."/>
            <person name="Alfaro M."/>
            <person name="Sun H."/>
            <person name="Tritt A."/>
            <person name="Yoshinaga Y."/>
            <person name="Zwiers L.-H."/>
            <person name="Turgeon B."/>
            <person name="Goodwin S."/>
            <person name="Spatafora J."/>
            <person name="Crous P."/>
            <person name="Grigoriev I."/>
        </authorList>
    </citation>
    <scope>NUCLEOTIDE SEQUENCE</scope>
    <source>
        <strain evidence="18">CBS 133067</strain>
    </source>
</reference>
<evidence type="ECO:0000313" key="18">
    <source>
        <dbReference type="EMBL" id="KAF2102631.1"/>
    </source>
</evidence>
<evidence type="ECO:0000259" key="16">
    <source>
        <dbReference type="Pfam" id="PF03639"/>
    </source>
</evidence>
<keyword evidence="7" id="KW-0732">Signal</keyword>
<sequence>MSVSTEIAQEIGSESSTGAATLNTGGIFAPLPTGTSSVPVTISYSSSVPSIQSASTSAAPALGTVQSSLENGGRTSIIPFNTTVIPTPSSSLAPANLTLNPSITSPTASRSGNIFVPIATDAPPSNILVKPEHPVPRLGIENATGPIETNKFYANFFLGDQTMSTFTHPYSVSWQKGTGAAGSWGLAISHIERSQLAYGQGDPAQNFINPLGIESLILSAKELSDSTTLTTDSLEGFSVNVNLHPADGVDTLIQFPLVQGMGFVTGIYAGGTPLLQTGVFFNTVNYAGALGYGKNTFKYRITLNDNTNWLLYVTPKGSAGTPAFTLNDSSHIQGPADFFGTVQIAKNANGFDGEAVYDASAGAYAISGSVSASMEDSTGTYTLAWDKGGVTQNKLLMFALPHHLESMDYATSAAVTDVQLETTTKGIAKAVAADSITMSEQLPLELGFAPYHPKFGSMKSVSNTAVSAIADAAGVELNQNMDEQTNLDSMYFSGKGLAKFAAAVYTTNDIAGQTGLAAAALKNLEAAFATFVNNEQSYPLVYDQSWKGVVSSATYETDDSGVDFGNTYYNDHHFHYGYFVYTAAVIAYLDPDWLRNGTNKDWVSMLVRDYANPVNTDPYFPFSRNFDWYHGHSWAKGLFESGDGKDEESSSEDAFSTYAIKMWGQVSGDPNMEARGNLQLAVQARSLQNYFLLESDNAAQPPKFVGNKVTGILFENKVDHTTYFGTNIEYIQGIHMIPLNPSSSITRTSTFVQQEWDTYFSDGRADSVDSGWKGILYANLALTNPEASFQFFSQPDFDPTWLDGGASRTWYLAFAAGLGGA</sequence>
<dbReference type="GO" id="GO:0042973">
    <property type="term" value="F:glucan endo-1,3-beta-D-glucosidase activity"/>
    <property type="evidence" value="ECO:0007669"/>
    <property type="project" value="UniProtKB-EC"/>
</dbReference>
<dbReference type="EC" id="3.2.1.39" evidence="4"/>
<organism evidence="18 19">
    <name type="scientific">Rhizodiscina lignyota</name>
    <dbReference type="NCBI Taxonomy" id="1504668"/>
    <lineage>
        <taxon>Eukaryota</taxon>
        <taxon>Fungi</taxon>
        <taxon>Dikarya</taxon>
        <taxon>Ascomycota</taxon>
        <taxon>Pezizomycotina</taxon>
        <taxon>Dothideomycetes</taxon>
        <taxon>Pleosporomycetidae</taxon>
        <taxon>Aulographales</taxon>
        <taxon>Rhizodiscinaceae</taxon>
        <taxon>Rhizodiscina</taxon>
    </lineage>
</organism>
<keyword evidence="10" id="KW-0119">Carbohydrate metabolism</keyword>
<evidence type="ECO:0000256" key="4">
    <source>
        <dbReference type="ARBA" id="ARBA00012780"/>
    </source>
</evidence>
<keyword evidence="19" id="KW-1185">Reference proteome</keyword>
<evidence type="ECO:0000256" key="7">
    <source>
        <dbReference type="ARBA" id="ARBA00022729"/>
    </source>
</evidence>
<dbReference type="OrthoDB" id="4473401at2759"/>
<evidence type="ECO:0000259" key="17">
    <source>
        <dbReference type="Pfam" id="PF17652"/>
    </source>
</evidence>
<evidence type="ECO:0000256" key="2">
    <source>
        <dbReference type="ARBA" id="ARBA00004191"/>
    </source>
</evidence>
<feature type="domain" description="Glycosyl hydrolase family 81 C-terminal" evidence="17">
    <location>
        <begin position="461"/>
        <end position="812"/>
    </location>
</feature>
<dbReference type="FunFam" id="1.20.5.420:FF:000008">
    <property type="entry name" value="Endo-1,3-beta-glucanase Engl1"/>
    <property type="match status" value="1"/>
</dbReference>
<dbReference type="GO" id="GO:0009986">
    <property type="term" value="C:cell surface"/>
    <property type="evidence" value="ECO:0007669"/>
    <property type="project" value="TreeGrafter"/>
</dbReference>
<dbReference type="InterPro" id="IPR005200">
    <property type="entry name" value="Endo-beta-glucanase"/>
</dbReference>
<evidence type="ECO:0000256" key="8">
    <source>
        <dbReference type="ARBA" id="ARBA00022801"/>
    </source>
</evidence>
<dbReference type="GO" id="GO:0052861">
    <property type="term" value="F:endo-1,3(4)-beta-glucanase activity"/>
    <property type="evidence" value="ECO:0007669"/>
    <property type="project" value="InterPro"/>
</dbReference>
<feature type="domain" description="Glycosyl hydrolase family 81 N-terminal" evidence="16">
    <location>
        <begin position="133"/>
        <end position="453"/>
    </location>
</feature>
<keyword evidence="13" id="KW-0624">Polysaccharide degradation</keyword>
<keyword evidence="6" id="KW-0964">Secreted</keyword>
<dbReference type="InterPro" id="IPR040720">
    <property type="entry name" value="GH81_C"/>
</dbReference>
<dbReference type="Pfam" id="PF17652">
    <property type="entry name" value="Glyco_hydro81C"/>
    <property type="match status" value="1"/>
</dbReference>
<dbReference type="PANTHER" id="PTHR31983:SF0">
    <property type="entry name" value="GLUCAN ENDO-1,3-BETA-D-GLUCOSIDASE 2"/>
    <property type="match status" value="1"/>
</dbReference>
<dbReference type="EMBL" id="ML978122">
    <property type="protein sequence ID" value="KAF2102631.1"/>
    <property type="molecule type" value="Genomic_DNA"/>
</dbReference>
<keyword evidence="11" id="KW-0326">Glycosidase</keyword>
<dbReference type="GO" id="GO:0071555">
    <property type="term" value="P:cell wall organization"/>
    <property type="evidence" value="ECO:0007669"/>
    <property type="project" value="UniProtKB-KW"/>
</dbReference>
<keyword evidence="9" id="KW-0325">Glycoprotein</keyword>
<proteinExistence type="inferred from homology"/>
<evidence type="ECO:0000256" key="13">
    <source>
        <dbReference type="ARBA" id="ARBA00023326"/>
    </source>
</evidence>
<protein>
    <recommendedName>
        <fullName evidence="14">Glucan endo-1,3-beta-D-glucosidase 1</fullName>
        <ecNumber evidence="4">3.2.1.39</ecNumber>
    </recommendedName>
    <alternativeName>
        <fullName evidence="15">Daughter specific expression protein 4</fullName>
    </alternativeName>
</protein>
<dbReference type="Gene3D" id="1.20.5.420">
    <property type="entry name" value="Immunoglobulin FC, subunit C"/>
    <property type="match status" value="1"/>
</dbReference>
<evidence type="ECO:0000256" key="10">
    <source>
        <dbReference type="ARBA" id="ARBA00023277"/>
    </source>
</evidence>
<dbReference type="PROSITE" id="PS52008">
    <property type="entry name" value="GH81"/>
    <property type="match status" value="1"/>
</dbReference>
<dbReference type="InterPro" id="IPR040451">
    <property type="entry name" value="GH81_N"/>
</dbReference>
<keyword evidence="12" id="KW-0961">Cell wall biogenesis/degradation</keyword>
<name>A0A9P4IQX9_9PEZI</name>
<dbReference type="FunFam" id="2.70.98.30:FF:000006">
    <property type="entry name" value="Endo-1,3-beta-glucanase Engl1"/>
    <property type="match status" value="1"/>
</dbReference>
<dbReference type="GO" id="GO:0000920">
    <property type="term" value="P:septum digestion after cytokinesis"/>
    <property type="evidence" value="ECO:0007669"/>
    <property type="project" value="UniProtKB-ARBA"/>
</dbReference>
<comment type="caution">
    <text evidence="18">The sequence shown here is derived from an EMBL/GenBank/DDBJ whole genome shotgun (WGS) entry which is preliminary data.</text>
</comment>
<dbReference type="GO" id="GO:0000272">
    <property type="term" value="P:polysaccharide catabolic process"/>
    <property type="evidence" value="ECO:0007669"/>
    <property type="project" value="UniProtKB-KW"/>
</dbReference>
<evidence type="ECO:0000256" key="14">
    <source>
        <dbReference type="ARBA" id="ARBA00074614"/>
    </source>
</evidence>
<accession>A0A9P4IQX9</accession>
<dbReference type="Gene3D" id="2.70.98.30">
    <property type="entry name" value="Golgi alpha-mannosidase II, domain 4"/>
    <property type="match status" value="1"/>
</dbReference>
<evidence type="ECO:0000256" key="6">
    <source>
        <dbReference type="ARBA" id="ARBA00022525"/>
    </source>
</evidence>
<evidence type="ECO:0000256" key="5">
    <source>
        <dbReference type="ARBA" id="ARBA00022512"/>
    </source>
</evidence>
<evidence type="ECO:0000256" key="15">
    <source>
        <dbReference type="ARBA" id="ARBA00075210"/>
    </source>
</evidence>
<dbReference type="Proteomes" id="UP000799772">
    <property type="component" value="Unassembled WGS sequence"/>
</dbReference>
<evidence type="ECO:0000256" key="12">
    <source>
        <dbReference type="ARBA" id="ARBA00023316"/>
    </source>
</evidence>
<evidence type="ECO:0000256" key="3">
    <source>
        <dbReference type="ARBA" id="ARBA00010730"/>
    </source>
</evidence>
<dbReference type="Gene3D" id="1.10.287.1170">
    <property type="entry name" value="glycoside hydrolase family 81 endo-[beta] glucanase"/>
    <property type="match status" value="1"/>
</dbReference>
<comment type="similarity">
    <text evidence="3">Belongs to the glycosyl hydrolase 81 family.</text>
</comment>
<evidence type="ECO:0000256" key="1">
    <source>
        <dbReference type="ARBA" id="ARBA00000382"/>
    </source>
</evidence>
<gene>
    <name evidence="18" type="ORF">NA57DRAFT_33251</name>
</gene>
<comment type="subcellular location">
    <subcellularLocation>
        <location evidence="2">Secreted</location>
        <location evidence="2">Cell wall</location>
    </subcellularLocation>
</comment>
<evidence type="ECO:0000256" key="11">
    <source>
        <dbReference type="ARBA" id="ARBA00023295"/>
    </source>
</evidence>
<dbReference type="Pfam" id="PF03639">
    <property type="entry name" value="Glyco_hydro_81"/>
    <property type="match status" value="1"/>
</dbReference>
<comment type="catalytic activity">
    <reaction evidence="1">
        <text>Hydrolysis of (1-&gt;3)-beta-D-glucosidic linkages in (1-&gt;3)-beta-D-glucans.</text>
        <dbReference type="EC" id="3.2.1.39"/>
    </reaction>
</comment>
<keyword evidence="5" id="KW-0134">Cell wall</keyword>
<dbReference type="AlphaFoldDB" id="A0A9P4IQX9"/>
<keyword evidence="8" id="KW-0378">Hydrolase</keyword>
<dbReference type="PANTHER" id="PTHR31983">
    <property type="entry name" value="ENDO-1,3(4)-BETA-GLUCANASE 1"/>
    <property type="match status" value="1"/>
</dbReference>
<evidence type="ECO:0000256" key="9">
    <source>
        <dbReference type="ARBA" id="ARBA00023180"/>
    </source>
</evidence>